<dbReference type="GeneID" id="63911457"/>
<evidence type="ECO:0000313" key="2">
    <source>
        <dbReference type="EMBL" id="QEA10789.1"/>
    </source>
</evidence>
<evidence type="ECO:0000313" key="3">
    <source>
        <dbReference type="Proteomes" id="UP000501191"/>
    </source>
</evidence>
<dbReference type="KEGG" id="vg:63911457"/>
<feature type="region of interest" description="Disordered" evidence="1">
    <location>
        <begin position="1"/>
        <end position="27"/>
    </location>
</feature>
<organism evidence="2 3">
    <name type="scientific">Mycobacterium phage Weirdo19</name>
    <dbReference type="NCBI Taxonomy" id="2601610"/>
    <lineage>
        <taxon>Viruses</taxon>
        <taxon>Duplodnaviria</taxon>
        <taxon>Heunggongvirae</taxon>
        <taxon>Uroviricota</taxon>
        <taxon>Caudoviricetes</taxon>
        <taxon>Rosariovirus</taxon>
        <taxon>Rosariovirus Weirdo19ES</taxon>
    </lineage>
</organism>
<keyword evidence="3" id="KW-1185">Reference proteome</keyword>
<accession>A0A6M2YT79</accession>
<reference evidence="2 3" key="1">
    <citation type="journal article" date="2020" name="PLoS ONE">
        <title>Weirdo19ES is a novel singleton mycobacteriophage that selects for glycolipid deficient phage-resistant M. smegmatis mutants.</title>
        <authorList>
            <person name="Suarez C.A."/>
            <person name="Franceschelli J.J."/>
            <person name="Tasselli S.E."/>
            <person name="Morbidoni H.R."/>
        </authorList>
    </citation>
    <scope>NUCLEOTIDE SEQUENCE [LARGE SCALE GENOMIC DNA]</scope>
</reference>
<dbReference type="Proteomes" id="UP000501191">
    <property type="component" value="Segment"/>
</dbReference>
<feature type="region of interest" description="Disordered" evidence="1">
    <location>
        <begin position="189"/>
        <end position="215"/>
    </location>
</feature>
<protein>
    <submittedName>
        <fullName evidence="2">Minor tail protein</fullName>
    </submittedName>
</protein>
<sequence length="631" mass="64337">MVVSRQLPENLGNPDLARGAGETSLRNPLRSPLDYQSALGDTVLTAGGKIREAIESLSGDAVEAIYLLTGIDFSGPEQFVTSLINVVTTGGPAVQFAQSMLDTIGNHLGIANLGGALGEVAGLVGRLVNGGQPINAANLFGSIFPGLLPIVPAGSLSAVSPNLAINPRFTADAIAPAVDWSVDMSTSRSDDGSGSAHVVADGTPHALNTGRDRGDRIPVAEGQKIRKLIYVTHAAAVVAPDGVPVMLHVRPFNGEAELPLVEVDTYTPAIPTLEWPGQPLMGTYTVPAGVDAIQWRPSITEAALSGEYWFDDAQIEHVADLAAVPGLRDALQALDRKGDALLDTIASAARGFPIVGAGIADVAEALANFNPANIPGLFGSNTMSGDMRKIVDAFVSGILGRKVTGASAEDLENAASQLTNVAGSDETVYVLHTYSQVIPEFAAWFDAVAVGRGQDGQDGVLGFFGQGGAAGKFNASTWQDGVHYTAGVTVVTVTVNSNGSITVAVPGHALTAQPGSGPQSHDPFGRWHGRGTADGGEYSYNGRIYRGGSAQNTPGGAGISPGGGGGGGRGIVIPRGGDGGAAAAWLRFRAASVPNQSTGADTTPPGPPTIVEVVAATNNAFTLRVGGSVDG</sequence>
<dbReference type="EMBL" id="MN103533">
    <property type="protein sequence ID" value="QEA10789.1"/>
    <property type="molecule type" value="Genomic_DNA"/>
</dbReference>
<proteinExistence type="predicted"/>
<name>A0A6M2YT79_9CAUD</name>
<dbReference type="RefSeq" id="YP_010050722.1">
    <property type="nucleotide sequence ID" value="NC_054433.1"/>
</dbReference>
<evidence type="ECO:0000256" key="1">
    <source>
        <dbReference type="SAM" id="MobiDB-lite"/>
    </source>
</evidence>